<accession>A0A238ZSS3</accession>
<dbReference type="Proteomes" id="UP000198348">
    <property type="component" value="Unassembled WGS sequence"/>
</dbReference>
<dbReference type="AlphaFoldDB" id="A0A238ZSS3"/>
<sequence>MRLPFGPRITGHMRSTIRRGPVGAPVAGESIALVRVLDRLRGRAAGEHVAAAPVVAAGDVFKRNQRGRVGVTEVPLSVNERCP</sequence>
<name>A0A238ZSS3_9PSEU</name>
<dbReference type="EMBL" id="FZNW01000025">
    <property type="protein sequence ID" value="SNR86375.1"/>
    <property type="molecule type" value="Genomic_DNA"/>
</dbReference>
<organism evidence="1 2">
    <name type="scientific">Haloechinothrix alba</name>
    <dbReference type="NCBI Taxonomy" id="664784"/>
    <lineage>
        <taxon>Bacteria</taxon>
        <taxon>Bacillati</taxon>
        <taxon>Actinomycetota</taxon>
        <taxon>Actinomycetes</taxon>
        <taxon>Pseudonocardiales</taxon>
        <taxon>Pseudonocardiaceae</taxon>
        <taxon>Haloechinothrix</taxon>
    </lineage>
</organism>
<protein>
    <submittedName>
        <fullName evidence="1">Uncharacterized protein</fullName>
    </submittedName>
</protein>
<evidence type="ECO:0000313" key="2">
    <source>
        <dbReference type="Proteomes" id="UP000198348"/>
    </source>
</evidence>
<evidence type="ECO:0000313" key="1">
    <source>
        <dbReference type="EMBL" id="SNR86375.1"/>
    </source>
</evidence>
<proteinExistence type="predicted"/>
<reference evidence="1 2" key="1">
    <citation type="submission" date="2017-06" db="EMBL/GenBank/DDBJ databases">
        <authorList>
            <person name="Kim H.J."/>
            <person name="Triplett B.A."/>
        </authorList>
    </citation>
    <scope>NUCLEOTIDE SEQUENCE [LARGE SCALE GENOMIC DNA]</scope>
    <source>
        <strain evidence="1 2">DSM 45207</strain>
    </source>
</reference>
<keyword evidence="2" id="KW-1185">Reference proteome</keyword>
<gene>
    <name evidence="1" type="ORF">SAMN06265360_1255</name>
</gene>